<keyword evidence="1" id="KW-0472">Membrane</keyword>
<keyword evidence="1" id="KW-0812">Transmembrane</keyword>
<organism evidence="2 3">
    <name type="scientific">Crocosphaera chwakensis CCY0110</name>
    <dbReference type="NCBI Taxonomy" id="391612"/>
    <lineage>
        <taxon>Bacteria</taxon>
        <taxon>Bacillati</taxon>
        <taxon>Cyanobacteriota</taxon>
        <taxon>Cyanophyceae</taxon>
        <taxon>Oscillatoriophycideae</taxon>
        <taxon>Chroococcales</taxon>
        <taxon>Aphanothecaceae</taxon>
        <taxon>Crocosphaera</taxon>
        <taxon>Crocosphaera chwakensis</taxon>
    </lineage>
</organism>
<dbReference type="EC" id="1.4.3.-" evidence="2"/>
<dbReference type="GO" id="GO:0016491">
    <property type="term" value="F:oxidoreductase activity"/>
    <property type="evidence" value="ECO:0007669"/>
    <property type="project" value="UniProtKB-KW"/>
</dbReference>
<keyword evidence="2" id="KW-0560">Oxidoreductase</keyword>
<accession>A3IMT9</accession>
<dbReference type="AlphaFoldDB" id="A3IMT9"/>
<comment type="caution">
    <text evidence="2">The sequence shown here is derived from an EMBL/GenBank/DDBJ whole genome shotgun (WGS) entry which is preliminary data.</text>
</comment>
<keyword evidence="3" id="KW-1185">Reference proteome</keyword>
<feature type="transmembrane region" description="Helical" evidence="1">
    <location>
        <begin position="34"/>
        <end position="54"/>
    </location>
</feature>
<dbReference type="EMBL" id="AAXW01000008">
    <property type="protein sequence ID" value="EAZ92192.1"/>
    <property type="molecule type" value="Genomic_DNA"/>
</dbReference>
<evidence type="ECO:0000313" key="2">
    <source>
        <dbReference type="EMBL" id="EAZ92192.1"/>
    </source>
</evidence>
<evidence type="ECO:0000256" key="1">
    <source>
        <dbReference type="SAM" id="Phobius"/>
    </source>
</evidence>
<evidence type="ECO:0000313" key="3">
    <source>
        <dbReference type="Proteomes" id="UP000003781"/>
    </source>
</evidence>
<dbReference type="Proteomes" id="UP000003781">
    <property type="component" value="Unassembled WGS sequence"/>
</dbReference>
<gene>
    <name evidence="2" type="ORF">CY0110_24816</name>
</gene>
<reference evidence="2 3" key="1">
    <citation type="submission" date="2007-03" db="EMBL/GenBank/DDBJ databases">
        <authorList>
            <person name="Stal L."/>
            <person name="Ferriera S."/>
            <person name="Johnson J."/>
            <person name="Kravitz S."/>
            <person name="Beeson K."/>
            <person name="Sutton G."/>
            <person name="Rogers Y.-H."/>
            <person name="Friedman R."/>
            <person name="Frazier M."/>
            <person name="Venter J.C."/>
        </authorList>
    </citation>
    <scope>NUCLEOTIDE SEQUENCE [LARGE SCALE GENOMIC DNA]</scope>
    <source>
        <strain evidence="2 3">CCY0110</strain>
    </source>
</reference>
<proteinExistence type="predicted"/>
<dbReference type="RefSeq" id="WP_008274696.1">
    <property type="nucleotide sequence ID" value="NZ_AAXW01000008.1"/>
</dbReference>
<sequence>MSNNDRTTIDTWEEKLESFNQINQQKKQIFKRSIIILSISGITAIFDKIIASTFY</sequence>
<protein>
    <submittedName>
        <fullName evidence="2">Quinolinate synthetase</fullName>
        <ecNumber evidence="2">1.4.3.-</ecNumber>
    </submittedName>
</protein>
<name>A3IMT9_9CHRO</name>
<keyword evidence="1" id="KW-1133">Transmembrane helix</keyword>